<sequence>MGASPAAPETHSNCSIRCSTACVEVLQTRTAETQKINSSPFNLPAFLPEYINIGFVIPAQAGIQYIPGSPRFRGDDKCVVLPYVSISVRHYTSGYS</sequence>
<protein>
    <submittedName>
        <fullName evidence="1">Uncharacterized protein</fullName>
    </submittedName>
</protein>
<accession>A0A7Z7HQQ1</accession>
<evidence type="ECO:0000313" key="1">
    <source>
        <dbReference type="EMBL" id="SMB25764.1"/>
    </source>
</evidence>
<proteinExistence type="predicted"/>
<dbReference type="Proteomes" id="UP000242886">
    <property type="component" value="Chromosome SDENCHOL"/>
</dbReference>
<evidence type="ECO:0000313" key="2">
    <source>
        <dbReference type="Proteomes" id="UP000242886"/>
    </source>
</evidence>
<name>A0A7Z7HQQ1_9PROT</name>
<dbReference type="EMBL" id="LT837803">
    <property type="protein sequence ID" value="SMB25764.1"/>
    <property type="molecule type" value="Genomic_DNA"/>
</dbReference>
<dbReference type="AlphaFoldDB" id="A0A7Z7HQQ1"/>
<keyword evidence="2" id="KW-1185">Reference proteome</keyword>
<organism evidence="1 2">
    <name type="scientific">Sterolibacterium denitrificans</name>
    <dbReference type="NCBI Taxonomy" id="157592"/>
    <lineage>
        <taxon>Bacteria</taxon>
        <taxon>Pseudomonadati</taxon>
        <taxon>Pseudomonadota</taxon>
        <taxon>Betaproteobacteria</taxon>
        <taxon>Nitrosomonadales</taxon>
        <taxon>Sterolibacteriaceae</taxon>
        <taxon>Sterolibacterium</taxon>
    </lineage>
</organism>
<gene>
    <name evidence="1" type="ORF">SDENCHOL_11335</name>
</gene>
<reference evidence="1" key="1">
    <citation type="submission" date="2017-03" db="EMBL/GenBank/DDBJ databases">
        <authorList>
            <consortium name="AG Boll"/>
        </authorList>
    </citation>
    <scope>NUCLEOTIDE SEQUENCE [LARGE SCALE GENOMIC DNA]</scope>
    <source>
        <strain evidence="1">Chol</strain>
    </source>
</reference>